<evidence type="ECO:0000256" key="4">
    <source>
        <dbReference type="ARBA" id="ARBA00023172"/>
    </source>
</evidence>
<dbReference type="PROSITE" id="PS51900">
    <property type="entry name" value="CB"/>
    <property type="match status" value="1"/>
</dbReference>
<keyword evidence="3 5" id="KW-0238">DNA-binding</keyword>
<dbReference type="Pfam" id="PF13356">
    <property type="entry name" value="Arm-DNA-bind_3"/>
    <property type="match status" value="1"/>
</dbReference>
<dbReference type="InterPro" id="IPR013762">
    <property type="entry name" value="Integrase-like_cat_sf"/>
</dbReference>
<dbReference type="InterPro" id="IPR050808">
    <property type="entry name" value="Phage_Integrase"/>
</dbReference>
<proteinExistence type="inferred from homology"/>
<dbReference type="InterPro" id="IPR002104">
    <property type="entry name" value="Integrase_catalytic"/>
</dbReference>
<evidence type="ECO:0000256" key="5">
    <source>
        <dbReference type="PROSITE-ProRule" id="PRU01248"/>
    </source>
</evidence>
<evidence type="ECO:0000313" key="8">
    <source>
        <dbReference type="EMBL" id="RDY67047.1"/>
    </source>
</evidence>
<dbReference type="Gene3D" id="3.30.160.390">
    <property type="entry name" value="Integrase, DNA-binding domain"/>
    <property type="match status" value="1"/>
</dbReference>
<dbReference type="InterPro" id="IPR010998">
    <property type="entry name" value="Integrase_recombinase_N"/>
</dbReference>
<gene>
    <name evidence="8" type="ORF">DX912_10220</name>
</gene>
<keyword evidence="9" id="KW-1185">Reference proteome</keyword>
<protein>
    <submittedName>
        <fullName evidence="8">DUF4102 domain-containing protein</fullName>
    </submittedName>
</protein>
<comment type="similarity">
    <text evidence="1">Belongs to the 'phage' integrase family.</text>
</comment>
<dbReference type="SUPFAM" id="SSF56349">
    <property type="entry name" value="DNA breaking-rejoining enzymes"/>
    <property type="match status" value="1"/>
</dbReference>
<keyword evidence="4" id="KW-0233">DNA recombination</keyword>
<accession>A0A3D8VCA4</accession>
<dbReference type="Proteomes" id="UP000256829">
    <property type="component" value="Unassembled WGS sequence"/>
</dbReference>
<evidence type="ECO:0000256" key="3">
    <source>
        <dbReference type="ARBA" id="ARBA00023125"/>
    </source>
</evidence>
<dbReference type="Gene3D" id="1.10.150.130">
    <property type="match status" value="1"/>
</dbReference>
<dbReference type="InterPro" id="IPR038488">
    <property type="entry name" value="Integrase_DNA-bd_sf"/>
</dbReference>
<dbReference type="RefSeq" id="WP_115842419.1">
    <property type="nucleotide sequence ID" value="NZ_QTJR01000006.1"/>
</dbReference>
<evidence type="ECO:0000256" key="1">
    <source>
        <dbReference type="ARBA" id="ARBA00008857"/>
    </source>
</evidence>
<evidence type="ECO:0000259" key="7">
    <source>
        <dbReference type="PROSITE" id="PS51900"/>
    </source>
</evidence>
<evidence type="ECO:0000256" key="2">
    <source>
        <dbReference type="ARBA" id="ARBA00022908"/>
    </source>
</evidence>
<feature type="domain" description="Core-binding (CB)" evidence="7">
    <location>
        <begin position="105"/>
        <end position="202"/>
    </location>
</feature>
<dbReference type="GO" id="GO:0015074">
    <property type="term" value="P:DNA integration"/>
    <property type="evidence" value="ECO:0007669"/>
    <property type="project" value="UniProtKB-KW"/>
</dbReference>
<dbReference type="GO" id="GO:0003677">
    <property type="term" value="F:DNA binding"/>
    <property type="evidence" value="ECO:0007669"/>
    <property type="project" value="UniProtKB-UniRule"/>
</dbReference>
<dbReference type="AlphaFoldDB" id="A0A3D8VCA4"/>
<dbReference type="PROSITE" id="PS51898">
    <property type="entry name" value="TYR_RECOMBINASE"/>
    <property type="match status" value="1"/>
</dbReference>
<evidence type="ECO:0000313" key="9">
    <source>
        <dbReference type="Proteomes" id="UP000256829"/>
    </source>
</evidence>
<dbReference type="InterPro" id="IPR011010">
    <property type="entry name" value="DNA_brk_join_enz"/>
</dbReference>
<feature type="domain" description="Tyr recombinase" evidence="6">
    <location>
        <begin position="227"/>
        <end position="419"/>
    </location>
</feature>
<dbReference type="InterPro" id="IPR044068">
    <property type="entry name" value="CB"/>
</dbReference>
<evidence type="ECO:0000259" key="6">
    <source>
        <dbReference type="PROSITE" id="PS51898"/>
    </source>
</evidence>
<dbReference type="GO" id="GO:0006310">
    <property type="term" value="P:DNA recombination"/>
    <property type="evidence" value="ECO:0007669"/>
    <property type="project" value="UniProtKB-KW"/>
</dbReference>
<dbReference type="PANTHER" id="PTHR30629:SF2">
    <property type="entry name" value="PROPHAGE INTEGRASE INTS-RELATED"/>
    <property type="match status" value="1"/>
</dbReference>
<keyword evidence="2" id="KW-0229">DNA integration</keyword>
<dbReference type="PANTHER" id="PTHR30629">
    <property type="entry name" value="PROPHAGE INTEGRASE"/>
    <property type="match status" value="1"/>
</dbReference>
<dbReference type="Pfam" id="PF00589">
    <property type="entry name" value="Phage_integrase"/>
    <property type="match status" value="1"/>
</dbReference>
<organism evidence="8 9">
    <name type="scientific">Lysobacter soli</name>
    <dbReference type="NCBI Taxonomy" id="453783"/>
    <lineage>
        <taxon>Bacteria</taxon>
        <taxon>Pseudomonadati</taxon>
        <taxon>Pseudomonadota</taxon>
        <taxon>Gammaproteobacteria</taxon>
        <taxon>Lysobacterales</taxon>
        <taxon>Lysobacteraceae</taxon>
        <taxon>Lysobacter</taxon>
    </lineage>
</organism>
<reference evidence="8 9" key="1">
    <citation type="submission" date="2018-08" db="EMBL/GenBank/DDBJ databases">
        <title>Lysobacter soli KCTC 22011, whole genome shotgun sequence.</title>
        <authorList>
            <person name="Zhang X."/>
            <person name="Feng G."/>
            <person name="Zhu H."/>
        </authorList>
    </citation>
    <scope>NUCLEOTIDE SEQUENCE [LARGE SCALE GENOMIC DNA]</scope>
    <source>
        <strain evidence="8 9">KCTC 22011</strain>
    </source>
</reference>
<dbReference type="EMBL" id="QTJR01000006">
    <property type="protein sequence ID" value="RDY67047.1"/>
    <property type="molecule type" value="Genomic_DNA"/>
</dbReference>
<sequence length="443" mass="49662">MAEIVKFTEARVAALRQRVRSGRVEFQDEEVPALRLRVTATAASWSVLKRIPGGPMTRVSLGKADDVSATEARKQAKIRIGEMHQGIDPNAVKRERKAESQRNGMTLSEGLSIYLAERDKLRPATKLTYERDLRTTFGDYWDKPLAELTPERVRDRHKDRKTRDIRAQARVETALSRKRIKASPARADGAVRALRAVVNYLRAERGLDLPDVARRITATKGWGNVARRKRVLAGDTLPEFVASVRALPDDLPPDLTGTQRDLTLFLLCTALRWSAAAGLEWSEVDYKAKTVTIPAWRMKGKQDHSLPLGPQMMAMLKQRQKEARSDRFVFPGLAREVGGKLVYEGFGRLSKRFLDKIKDAEGAAIVWSPHDLRRTALSLLEAMDVSAYALKTIAAHSQSADVTAGYIADDVTRLRAPMERLEQQLLYPARHGKVVPLRRSSST</sequence>
<name>A0A3D8VCA4_9GAMM</name>
<dbReference type="Gene3D" id="1.10.443.10">
    <property type="entry name" value="Intergrase catalytic core"/>
    <property type="match status" value="1"/>
</dbReference>
<comment type="caution">
    <text evidence="8">The sequence shown here is derived from an EMBL/GenBank/DDBJ whole genome shotgun (WGS) entry which is preliminary data.</text>
</comment>
<dbReference type="InterPro" id="IPR025166">
    <property type="entry name" value="Integrase_DNA_bind_dom"/>
</dbReference>